<dbReference type="RefSeq" id="WP_281468419.1">
    <property type="nucleotide sequence ID" value="NZ_CP124535.1"/>
</dbReference>
<name>A0ABY8QAG4_9RHOB</name>
<gene>
    <name evidence="2" type="ORF">QF092_05580</name>
</gene>
<keyword evidence="1" id="KW-0812">Transmembrane</keyword>
<accession>A0ABY8QAG4</accession>
<keyword evidence="1" id="KW-1133">Transmembrane helix</keyword>
<proteinExistence type="predicted"/>
<dbReference type="EMBL" id="CP124535">
    <property type="protein sequence ID" value="WGV17275.1"/>
    <property type="molecule type" value="Genomic_DNA"/>
</dbReference>
<sequence length="63" mass="6522">MPRLFMLLFALIGPSLAGVGIIAVLTMGLVTLKPILAAAALGMAFGVPVAWAVMRRLTLGETV</sequence>
<evidence type="ECO:0000313" key="3">
    <source>
        <dbReference type="Proteomes" id="UP001230978"/>
    </source>
</evidence>
<reference evidence="2 3" key="1">
    <citation type="submission" date="2023-04" db="EMBL/GenBank/DDBJ databases">
        <title>YMD61, complete Genome.</title>
        <authorList>
            <person name="Zhang J."/>
        </authorList>
    </citation>
    <scope>NUCLEOTIDE SEQUENCE [LARGE SCALE GENOMIC DNA]</scope>
    <source>
        <strain evidence="2 3">YMD61</strain>
    </source>
</reference>
<keyword evidence="1" id="KW-0472">Membrane</keyword>
<evidence type="ECO:0000256" key="1">
    <source>
        <dbReference type="SAM" id="Phobius"/>
    </source>
</evidence>
<feature type="transmembrane region" description="Helical" evidence="1">
    <location>
        <begin position="33"/>
        <end position="54"/>
    </location>
</feature>
<keyword evidence="3" id="KW-1185">Reference proteome</keyword>
<evidence type="ECO:0000313" key="2">
    <source>
        <dbReference type="EMBL" id="WGV17275.1"/>
    </source>
</evidence>
<dbReference type="Proteomes" id="UP001230978">
    <property type="component" value="Chromosome"/>
</dbReference>
<evidence type="ECO:0008006" key="4">
    <source>
        <dbReference type="Google" id="ProtNLM"/>
    </source>
</evidence>
<organism evidence="2 3">
    <name type="scientific">Fuscovulum ytuae</name>
    <dbReference type="NCBI Taxonomy" id="3042299"/>
    <lineage>
        <taxon>Bacteria</taxon>
        <taxon>Pseudomonadati</taxon>
        <taxon>Pseudomonadota</taxon>
        <taxon>Alphaproteobacteria</taxon>
        <taxon>Rhodobacterales</taxon>
        <taxon>Paracoccaceae</taxon>
        <taxon>Fuscovulum</taxon>
    </lineage>
</organism>
<protein>
    <recommendedName>
        <fullName evidence="4">CTP synthetase</fullName>
    </recommendedName>
</protein>